<organism evidence="5 6">
    <name type="scientific">Eubacterium aggregans</name>
    <dbReference type="NCBI Taxonomy" id="81409"/>
    <lineage>
        <taxon>Bacteria</taxon>
        <taxon>Bacillati</taxon>
        <taxon>Bacillota</taxon>
        <taxon>Clostridia</taxon>
        <taxon>Eubacteriales</taxon>
        <taxon>Eubacteriaceae</taxon>
        <taxon>Eubacterium</taxon>
    </lineage>
</organism>
<gene>
    <name evidence="5" type="ORF">SAMN04515656_10812</name>
</gene>
<keyword evidence="1" id="KW-0805">Transcription regulation</keyword>
<protein>
    <submittedName>
        <fullName evidence="5">DNA-binding transcriptional regulator, MarR family</fullName>
    </submittedName>
</protein>
<evidence type="ECO:0000256" key="2">
    <source>
        <dbReference type="ARBA" id="ARBA00023125"/>
    </source>
</evidence>
<dbReference type="Proteomes" id="UP000199394">
    <property type="component" value="Unassembled WGS sequence"/>
</dbReference>
<dbReference type="InterPro" id="IPR036388">
    <property type="entry name" value="WH-like_DNA-bd_sf"/>
</dbReference>
<sequence length="150" mass="17857">MLETVFKELYTKFKLHFYKEVMSRFQEREASLTTVETFCMETIMALGRPTVNEFATFLEISSPNATYKVNQLVGKGYLKKVRSEQDKREYHLQVTKKYIDYYNITNRYVSEVMARVRDRFSPEELKQFEGVLRIIDEELMSELPTPHTEV</sequence>
<dbReference type="EMBL" id="FNRK01000008">
    <property type="protein sequence ID" value="SEA33706.1"/>
    <property type="molecule type" value="Genomic_DNA"/>
</dbReference>
<reference evidence="5 6" key="1">
    <citation type="submission" date="2016-10" db="EMBL/GenBank/DDBJ databases">
        <authorList>
            <person name="de Groot N.N."/>
        </authorList>
    </citation>
    <scope>NUCLEOTIDE SEQUENCE [LARGE SCALE GENOMIC DNA]</scope>
    <source>
        <strain evidence="5 6">SR12</strain>
    </source>
</reference>
<dbReference type="STRING" id="81409.SAMN04515656_10812"/>
<evidence type="ECO:0000256" key="1">
    <source>
        <dbReference type="ARBA" id="ARBA00023015"/>
    </source>
</evidence>
<evidence type="ECO:0000259" key="4">
    <source>
        <dbReference type="PROSITE" id="PS50995"/>
    </source>
</evidence>
<evidence type="ECO:0000313" key="6">
    <source>
        <dbReference type="Proteomes" id="UP000199394"/>
    </source>
</evidence>
<dbReference type="AlphaFoldDB" id="A0A1H4ACT6"/>
<dbReference type="InterPro" id="IPR036390">
    <property type="entry name" value="WH_DNA-bd_sf"/>
</dbReference>
<keyword evidence="6" id="KW-1185">Reference proteome</keyword>
<dbReference type="OrthoDB" id="2323705at2"/>
<keyword evidence="2 5" id="KW-0238">DNA-binding</keyword>
<dbReference type="InterPro" id="IPR000835">
    <property type="entry name" value="HTH_MarR-typ"/>
</dbReference>
<dbReference type="PANTHER" id="PTHR42756">
    <property type="entry name" value="TRANSCRIPTIONAL REGULATOR, MARR"/>
    <property type="match status" value="1"/>
</dbReference>
<dbReference type="GO" id="GO:0003700">
    <property type="term" value="F:DNA-binding transcription factor activity"/>
    <property type="evidence" value="ECO:0007669"/>
    <property type="project" value="InterPro"/>
</dbReference>
<proteinExistence type="predicted"/>
<feature type="domain" description="HTH marR-type" evidence="4">
    <location>
        <begin position="1"/>
        <end position="137"/>
    </location>
</feature>
<evidence type="ECO:0000256" key="3">
    <source>
        <dbReference type="ARBA" id="ARBA00023163"/>
    </source>
</evidence>
<dbReference type="RefSeq" id="WP_090306330.1">
    <property type="nucleotide sequence ID" value="NZ_FNRK01000008.1"/>
</dbReference>
<evidence type="ECO:0000313" key="5">
    <source>
        <dbReference type="EMBL" id="SEA33706.1"/>
    </source>
</evidence>
<dbReference type="Pfam" id="PF01047">
    <property type="entry name" value="MarR"/>
    <property type="match status" value="1"/>
</dbReference>
<dbReference type="PROSITE" id="PS50995">
    <property type="entry name" value="HTH_MARR_2"/>
    <property type="match status" value="1"/>
</dbReference>
<accession>A0A1H4ACT6</accession>
<keyword evidence="3" id="KW-0804">Transcription</keyword>
<name>A0A1H4ACT6_9FIRM</name>
<dbReference type="Gene3D" id="1.10.10.10">
    <property type="entry name" value="Winged helix-like DNA-binding domain superfamily/Winged helix DNA-binding domain"/>
    <property type="match status" value="1"/>
</dbReference>
<dbReference type="GO" id="GO:0003677">
    <property type="term" value="F:DNA binding"/>
    <property type="evidence" value="ECO:0007669"/>
    <property type="project" value="UniProtKB-KW"/>
</dbReference>
<dbReference type="SMART" id="SM00347">
    <property type="entry name" value="HTH_MARR"/>
    <property type="match status" value="1"/>
</dbReference>
<dbReference type="SUPFAM" id="SSF46785">
    <property type="entry name" value="Winged helix' DNA-binding domain"/>
    <property type="match status" value="1"/>
</dbReference>
<dbReference type="PANTHER" id="PTHR42756:SF1">
    <property type="entry name" value="TRANSCRIPTIONAL REPRESSOR OF EMRAB OPERON"/>
    <property type="match status" value="1"/>
</dbReference>